<keyword evidence="1" id="KW-1185">Reference proteome</keyword>
<reference evidence="1" key="1">
    <citation type="journal article" date="2014" name="Nat. Commun.">
        <title>The tobacco genome sequence and its comparison with those of tomato and potato.</title>
        <authorList>
            <person name="Sierro N."/>
            <person name="Battey J.N."/>
            <person name="Ouadi S."/>
            <person name="Bakaher N."/>
            <person name="Bovet L."/>
            <person name="Willig A."/>
            <person name="Goepfert S."/>
            <person name="Peitsch M.C."/>
            <person name="Ivanov N.V."/>
        </authorList>
    </citation>
    <scope>NUCLEOTIDE SEQUENCE [LARGE SCALE GENOMIC DNA]</scope>
</reference>
<name>A0AC58UCP8_TOBAC</name>
<dbReference type="RefSeq" id="XP_075107281.1">
    <property type="nucleotide sequence ID" value="XM_075251180.1"/>
</dbReference>
<evidence type="ECO:0000313" key="2">
    <source>
        <dbReference type="RefSeq" id="XP_075107281.1"/>
    </source>
</evidence>
<sequence>MFILIRFFEAGGYKWKMIIYPDGNGSEKGSEHISVYLAISETSSLPSGWEVNAMFTFFLFNQLCDNYLTVRGVNLDDNGSKDIKLLQKGEKWKDWELVYSNAWHENGRAKRRKVKAQNSKMKQRHGPLREMEEFQKSNPRPWAREARRQARIPASPIRSWIEQFRPSSALSDINTSKNDFLRVTQHL</sequence>
<reference evidence="2" key="2">
    <citation type="submission" date="2025-08" db="UniProtKB">
        <authorList>
            <consortium name="RefSeq"/>
        </authorList>
    </citation>
    <scope>IDENTIFICATION</scope>
    <source>
        <tissue evidence="2">Leaf</tissue>
    </source>
</reference>
<accession>A0AC58UCP8</accession>
<evidence type="ECO:0000313" key="1">
    <source>
        <dbReference type="Proteomes" id="UP000790787"/>
    </source>
</evidence>
<proteinExistence type="predicted"/>
<organism evidence="1 2">
    <name type="scientific">Nicotiana tabacum</name>
    <name type="common">Common tobacco</name>
    <dbReference type="NCBI Taxonomy" id="4097"/>
    <lineage>
        <taxon>Eukaryota</taxon>
        <taxon>Viridiplantae</taxon>
        <taxon>Streptophyta</taxon>
        <taxon>Embryophyta</taxon>
        <taxon>Tracheophyta</taxon>
        <taxon>Spermatophyta</taxon>
        <taxon>Magnoliopsida</taxon>
        <taxon>eudicotyledons</taxon>
        <taxon>Gunneridae</taxon>
        <taxon>Pentapetalae</taxon>
        <taxon>asterids</taxon>
        <taxon>lamiids</taxon>
        <taxon>Solanales</taxon>
        <taxon>Solanaceae</taxon>
        <taxon>Nicotianoideae</taxon>
        <taxon>Nicotianeae</taxon>
        <taxon>Nicotiana</taxon>
    </lineage>
</organism>
<gene>
    <name evidence="2" type="primary">LOC142180232</name>
</gene>
<protein>
    <submittedName>
        <fullName evidence="2">Uncharacterized protein LOC142180232</fullName>
    </submittedName>
</protein>
<dbReference type="Proteomes" id="UP000790787">
    <property type="component" value="Chromosome 4"/>
</dbReference>